<reference evidence="2" key="1">
    <citation type="journal article" date="2023" name="Front. Plant Sci.">
        <title>Chromosomal-level genome assembly of Melastoma candidum provides insights into trichome evolution.</title>
        <authorList>
            <person name="Zhong Y."/>
            <person name="Wu W."/>
            <person name="Sun C."/>
            <person name="Zou P."/>
            <person name="Liu Y."/>
            <person name="Dai S."/>
            <person name="Zhou R."/>
        </authorList>
    </citation>
    <scope>NUCLEOTIDE SEQUENCE [LARGE SCALE GENOMIC DNA]</scope>
</reference>
<keyword evidence="2" id="KW-1185">Reference proteome</keyword>
<dbReference type="EMBL" id="CM042888">
    <property type="protein sequence ID" value="KAI4326695.1"/>
    <property type="molecule type" value="Genomic_DNA"/>
</dbReference>
<gene>
    <name evidence="1" type="ORF">MLD38_031982</name>
</gene>
<proteinExistence type="predicted"/>
<sequence>MLDFPLTPRSLPRVITAPGIMSGLEDREAGRDFSSLLSESCGGKIVVVASFLPLNCQKDTESGRWHFSFEEDSLLLQLKDGWSPDCQFIYVGSLNADVEPNEQDEIAGELLEKFGCVPTFLPPDLQRRYYHSFCKQYLWPLFHYMLPMSSDYGDRFDRSNWQAYVSANKAFADKVVEVINPECDSVWVHDYHLMVLPTFLRRRFTRVKIGFFLHIPFPSSEIYRTLPVREEVLRGLLNADLLGFHTFNYARHFLSCCGRLLGLNYETKRGYIGLDYLGRMIYVKISPIGIHMKRLESALDHPSCLSKAVGLKYEFRDKRIILGIDDMDIVKGISLKLQAMEQLLRQHLDLRGRVVLVQIIDPERSAGSDVQDTRDEVYTTAERINRAFGFPGYIPVVLIDRSVPFHEKVAYYALAECCIVNAVSDGMNLVPYEYVICRQGAAKLDEALGISPEAPRSSTLVVSEFIGCSPSLSGAIRVNPWDVDAVADALNVALGTPDAEKQLRHEKHYRYVSTHDVAYWAQSFFQDLDRACKDHSTKQCWGLGFGLSFRVLSLSASFRKLSIERILHSYKRTKSRALFFDYDGTLVPNTSISKAPSSEVISLIDTLCRDPRNTVFIVSGRGRQSLSDWFSQCKNLGIAAEHGYFLRWNSEAEWETSRVDKDFSWKKTTDPVMKLYTETTDGSHVETKESALVWHYHYADHDFGSFQAKELQDHLENVLANEPVVVKTGHHIVEVKTQGVTKGMVAEKVLTELAKGGTKPDMVLCIGDDRSDEDMFESISKASLEETEVFACTVGQKPSKARYYLDDPEDVLALLRGLTSQKPC</sequence>
<organism evidence="1 2">
    <name type="scientific">Melastoma candidum</name>
    <dbReference type="NCBI Taxonomy" id="119954"/>
    <lineage>
        <taxon>Eukaryota</taxon>
        <taxon>Viridiplantae</taxon>
        <taxon>Streptophyta</taxon>
        <taxon>Embryophyta</taxon>
        <taxon>Tracheophyta</taxon>
        <taxon>Spermatophyta</taxon>
        <taxon>Magnoliopsida</taxon>
        <taxon>eudicotyledons</taxon>
        <taxon>Gunneridae</taxon>
        <taxon>Pentapetalae</taxon>
        <taxon>rosids</taxon>
        <taxon>malvids</taxon>
        <taxon>Myrtales</taxon>
        <taxon>Melastomataceae</taxon>
        <taxon>Melastomatoideae</taxon>
        <taxon>Melastomateae</taxon>
        <taxon>Melastoma</taxon>
    </lineage>
</organism>
<protein>
    <submittedName>
        <fullName evidence="1">Uncharacterized protein</fullName>
    </submittedName>
</protein>
<comment type="caution">
    <text evidence="1">The sequence shown here is derived from an EMBL/GenBank/DDBJ whole genome shotgun (WGS) entry which is preliminary data.</text>
</comment>
<evidence type="ECO:0000313" key="1">
    <source>
        <dbReference type="EMBL" id="KAI4326695.1"/>
    </source>
</evidence>
<evidence type="ECO:0000313" key="2">
    <source>
        <dbReference type="Proteomes" id="UP001057402"/>
    </source>
</evidence>
<accession>A0ACB9MQZ2</accession>
<name>A0ACB9MQZ2_9MYRT</name>
<dbReference type="Proteomes" id="UP001057402">
    <property type="component" value="Chromosome 9"/>
</dbReference>